<evidence type="ECO:0000256" key="5">
    <source>
        <dbReference type="ARBA" id="ARBA00023136"/>
    </source>
</evidence>
<comment type="subcellular location">
    <subcellularLocation>
        <location evidence="1">Membrane</location>
        <topology evidence="1">Multi-pass membrane protein</topology>
    </subcellularLocation>
</comment>
<feature type="transmembrane region" description="Helical" evidence="7">
    <location>
        <begin position="248"/>
        <end position="268"/>
    </location>
</feature>
<keyword evidence="9" id="KW-1185">Reference proteome</keyword>
<feature type="transmembrane region" description="Helical" evidence="7">
    <location>
        <begin position="144"/>
        <end position="166"/>
    </location>
</feature>
<gene>
    <name evidence="8" type="ORF">PECUL_23A033914</name>
</gene>
<evidence type="ECO:0000256" key="4">
    <source>
        <dbReference type="ARBA" id="ARBA00022989"/>
    </source>
</evidence>
<evidence type="ECO:0000256" key="3">
    <source>
        <dbReference type="ARBA" id="ARBA00022692"/>
    </source>
</evidence>
<evidence type="ECO:0000313" key="8">
    <source>
        <dbReference type="EMBL" id="CAH2284851.1"/>
    </source>
</evidence>
<reference evidence="8" key="1">
    <citation type="submission" date="2022-03" db="EMBL/GenBank/DDBJ databases">
        <authorList>
            <person name="Alioto T."/>
            <person name="Alioto T."/>
            <person name="Gomez Garrido J."/>
        </authorList>
    </citation>
    <scope>NUCLEOTIDE SEQUENCE</scope>
</reference>
<dbReference type="PANTHER" id="PTHR31815">
    <property type="entry name" value="AGAP005329-PA"/>
    <property type="match status" value="1"/>
</dbReference>
<keyword evidence="4 7" id="KW-1133">Transmembrane helix</keyword>
<dbReference type="GO" id="GO:0016020">
    <property type="term" value="C:membrane"/>
    <property type="evidence" value="ECO:0007669"/>
    <property type="project" value="UniProtKB-SubCell"/>
</dbReference>
<feature type="region of interest" description="Disordered" evidence="6">
    <location>
        <begin position="487"/>
        <end position="507"/>
    </location>
</feature>
<dbReference type="EMBL" id="OW240915">
    <property type="protein sequence ID" value="CAH2284851.1"/>
    <property type="molecule type" value="Genomic_DNA"/>
</dbReference>
<protein>
    <submittedName>
        <fullName evidence="8">Transmembrane 200C</fullName>
    </submittedName>
</protein>
<evidence type="ECO:0000313" key="9">
    <source>
        <dbReference type="Proteomes" id="UP001295444"/>
    </source>
</evidence>
<evidence type="ECO:0000256" key="2">
    <source>
        <dbReference type="ARBA" id="ARBA00005308"/>
    </source>
</evidence>
<accession>A0AAD1W1K1</accession>
<sequence>MFQLQTNVATSIYRSRAAVLTTSIRGNSARAARDAAQERYRAFHGVLSPFYTASARLPGCPAAQLPRAQGACLSYHCTEPGGAKLLPICSRWPAALTSSTHSRSWGNLSTILRTTPKKKRKAKKKRKNDVVVVKGKLKLCSISGLIALFGILVLLVGVAMAVMGYWPKSNSVYHGNLGKNQAKYSSGDKNIISASKNQSRRNQSSSESILDVPKTIDRNITRSLQQKKSPGFLAGLFSGYLHSDNLKVFGPLIMGIGIFLFICANAVLHENRDKKTKIINLRDLYSTVIDVHGMKCKDGAPLNGFVNYVQSRSMDVKAGDTFGAAMLAKTSWNSSLGGPITFSPPNLRETRTSSPKLYRQPPDSPCMADAVYSIYRERSASALPFERDLGRDGVKGSPSESPDLEWGRRSMCSIVGSSLSAFTLPIVKLDNCLLEKKDEPVVENKSAKEVSRGEIELSLTNFSHADLNWEIPKTHRKLLRRQSTSCLPDLRRSTSPGPLSDLGSQSLSSTDLDCSLLVKASEHNNTKPVVLVDSLTIAPLIRKDSQSSESDQSSNKGYIHLEEAGTSFESIDTSANKNQDCEEFRDKEMHSLEGTSKEQNIGTLQRQYTNKEKLLMLSRSHAKMDDNDDDGDDLDNTRI</sequence>
<proteinExistence type="inferred from homology"/>
<dbReference type="Proteomes" id="UP001295444">
    <property type="component" value="Chromosome 04"/>
</dbReference>
<feature type="compositionally biased region" description="Acidic residues" evidence="6">
    <location>
        <begin position="626"/>
        <end position="639"/>
    </location>
</feature>
<dbReference type="AlphaFoldDB" id="A0AAD1W1K1"/>
<evidence type="ECO:0000256" key="6">
    <source>
        <dbReference type="SAM" id="MobiDB-lite"/>
    </source>
</evidence>
<organism evidence="8 9">
    <name type="scientific">Pelobates cultripes</name>
    <name type="common">Western spadefoot toad</name>
    <dbReference type="NCBI Taxonomy" id="61616"/>
    <lineage>
        <taxon>Eukaryota</taxon>
        <taxon>Metazoa</taxon>
        <taxon>Chordata</taxon>
        <taxon>Craniata</taxon>
        <taxon>Vertebrata</taxon>
        <taxon>Euteleostomi</taxon>
        <taxon>Amphibia</taxon>
        <taxon>Batrachia</taxon>
        <taxon>Anura</taxon>
        <taxon>Pelobatoidea</taxon>
        <taxon>Pelobatidae</taxon>
        <taxon>Pelobates</taxon>
    </lineage>
</organism>
<evidence type="ECO:0000256" key="7">
    <source>
        <dbReference type="SAM" id="Phobius"/>
    </source>
</evidence>
<keyword evidence="5 7" id="KW-0472">Membrane</keyword>
<keyword evidence="3 7" id="KW-0812">Transmembrane</keyword>
<dbReference type="InterPro" id="IPR018787">
    <property type="entry name" value="DUF2371_TMEM200"/>
</dbReference>
<feature type="region of interest" description="Disordered" evidence="6">
    <location>
        <begin position="615"/>
        <end position="639"/>
    </location>
</feature>
<dbReference type="Pfam" id="PF10177">
    <property type="entry name" value="DUF2371"/>
    <property type="match status" value="1"/>
</dbReference>
<dbReference type="PANTHER" id="PTHR31815:SF2">
    <property type="entry name" value="TRANSMEMBRANE PROTEIN 200C"/>
    <property type="match status" value="1"/>
</dbReference>
<name>A0AAD1W1K1_PELCU</name>
<comment type="similarity">
    <text evidence="2">Belongs to the TMEM200 family.</text>
</comment>
<evidence type="ECO:0000256" key="1">
    <source>
        <dbReference type="ARBA" id="ARBA00004141"/>
    </source>
</evidence>